<gene>
    <name evidence="3" type="ORF">AN963_13390</name>
</gene>
<evidence type="ECO:0000256" key="1">
    <source>
        <dbReference type="SAM" id="Phobius"/>
    </source>
</evidence>
<keyword evidence="1" id="KW-0812">Transmembrane</keyword>
<keyword evidence="1" id="KW-0472">Membrane</keyword>
<evidence type="ECO:0000313" key="4">
    <source>
        <dbReference type="Proteomes" id="UP000051063"/>
    </source>
</evidence>
<name>A0ABR5N5U1_BRECH</name>
<protein>
    <submittedName>
        <fullName evidence="3">Transporter</fullName>
    </submittedName>
</protein>
<dbReference type="RefSeq" id="WP_055745070.1">
    <property type="nucleotide sequence ID" value="NZ_LJJB01000010.1"/>
</dbReference>
<reference evidence="3 4" key="1">
    <citation type="submission" date="2015-09" db="EMBL/GenBank/DDBJ databases">
        <title>Genome sequencing project for genomic taxonomy and phylogenomics of Bacillus-like bacteria.</title>
        <authorList>
            <person name="Liu B."/>
            <person name="Wang J."/>
            <person name="Zhu Y."/>
            <person name="Liu G."/>
            <person name="Chen Q."/>
            <person name="Chen Z."/>
            <person name="Lan J."/>
            <person name="Che J."/>
            <person name="Ge C."/>
            <person name="Shi H."/>
            <person name="Pan Z."/>
            <person name="Liu X."/>
        </authorList>
    </citation>
    <scope>NUCLEOTIDE SEQUENCE [LARGE SCALE GENOMIC DNA]</scope>
    <source>
        <strain evidence="3 4">DSM 8552</strain>
    </source>
</reference>
<feature type="transmembrane region" description="Helical" evidence="1">
    <location>
        <begin position="96"/>
        <end position="119"/>
    </location>
</feature>
<dbReference type="Pfam" id="PF07331">
    <property type="entry name" value="TctB"/>
    <property type="match status" value="1"/>
</dbReference>
<keyword evidence="4" id="KW-1185">Reference proteome</keyword>
<feature type="domain" description="DUF1468" evidence="2">
    <location>
        <begin position="11"/>
        <end position="155"/>
    </location>
</feature>
<organism evidence="3 4">
    <name type="scientific">Brevibacillus choshinensis</name>
    <dbReference type="NCBI Taxonomy" id="54911"/>
    <lineage>
        <taxon>Bacteria</taxon>
        <taxon>Bacillati</taxon>
        <taxon>Bacillota</taxon>
        <taxon>Bacilli</taxon>
        <taxon>Bacillales</taxon>
        <taxon>Paenibacillaceae</taxon>
        <taxon>Brevibacillus</taxon>
    </lineage>
</organism>
<sequence>MVRQFNLPDLIGALLCIALGFIVSLEAYRLEMYASSAYVGDHTLPFILGIVFAVLGVALLFQSFRTKKGEENAAIGESGSTASGERTRLILCFLSLFLYVWLLNWLGYVMATLLASFVLFRLIGFYRWLTSLFFSILLTGCLYGVFVYWLQITFPSGFLF</sequence>
<dbReference type="Proteomes" id="UP000051063">
    <property type="component" value="Unassembled WGS sequence"/>
</dbReference>
<evidence type="ECO:0000313" key="3">
    <source>
        <dbReference type="EMBL" id="KQL45998.1"/>
    </source>
</evidence>
<dbReference type="InterPro" id="IPR009936">
    <property type="entry name" value="DUF1468"/>
</dbReference>
<proteinExistence type="predicted"/>
<comment type="caution">
    <text evidence="3">The sequence shown here is derived from an EMBL/GenBank/DDBJ whole genome shotgun (WGS) entry which is preliminary data.</text>
</comment>
<keyword evidence="1" id="KW-1133">Transmembrane helix</keyword>
<dbReference type="EMBL" id="LJJB01000010">
    <property type="protein sequence ID" value="KQL45998.1"/>
    <property type="molecule type" value="Genomic_DNA"/>
</dbReference>
<evidence type="ECO:0000259" key="2">
    <source>
        <dbReference type="Pfam" id="PF07331"/>
    </source>
</evidence>
<accession>A0ABR5N5U1</accession>
<feature type="transmembrane region" description="Helical" evidence="1">
    <location>
        <begin position="125"/>
        <end position="150"/>
    </location>
</feature>
<feature type="transmembrane region" description="Helical" evidence="1">
    <location>
        <begin position="43"/>
        <end position="61"/>
    </location>
</feature>